<dbReference type="InterPro" id="IPR033403">
    <property type="entry name" value="DUF5110"/>
</dbReference>
<dbReference type="eggNOG" id="COG1501">
    <property type="taxonomic scope" value="Bacteria"/>
</dbReference>
<comment type="caution">
    <text evidence="9">The sequence shown here is derived from an EMBL/GenBank/DDBJ whole genome shotgun (WGS) entry which is preliminary data.</text>
</comment>
<dbReference type="Proteomes" id="UP000051176">
    <property type="component" value="Unassembled WGS sequence"/>
</dbReference>
<dbReference type="STRING" id="357278.IV61_GL000886"/>
<dbReference type="SUPFAM" id="SSF51011">
    <property type="entry name" value="Glycosyl hydrolase domain"/>
    <property type="match status" value="1"/>
</dbReference>
<dbReference type="InterPro" id="IPR030458">
    <property type="entry name" value="Glyco_hydro_31_AS"/>
</dbReference>
<dbReference type="InterPro" id="IPR000322">
    <property type="entry name" value="Glyco_hydro_31_TIM"/>
</dbReference>
<feature type="domain" description="Glycoside hydrolase family 31 N-terminal" evidence="6">
    <location>
        <begin position="22"/>
        <end position="212"/>
    </location>
</feature>
<evidence type="ECO:0000256" key="1">
    <source>
        <dbReference type="ARBA" id="ARBA00007806"/>
    </source>
</evidence>
<evidence type="ECO:0000259" key="8">
    <source>
        <dbReference type="Pfam" id="PF21365"/>
    </source>
</evidence>
<reference evidence="9 10" key="1">
    <citation type="journal article" date="2015" name="Genome Announc.">
        <title>Expanding the biotechnology potential of lactobacilli through comparative genomics of 213 strains and associated genera.</title>
        <authorList>
            <person name="Sun Z."/>
            <person name="Harris H.M."/>
            <person name="McCann A."/>
            <person name="Guo C."/>
            <person name="Argimon S."/>
            <person name="Zhang W."/>
            <person name="Yang X."/>
            <person name="Jeffery I.B."/>
            <person name="Cooney J.C."/>
            <person name="Kagawa T.F."/>
            <person name="Liu W."/>
            <person name="Song Y."/>
            <person name="Salvetti E."/>
            <person name="Wrobel A."/>
            <person name="Rasinkangas P."/>
            <person name="Parkhill J."/>
            <person name="Rea M.C."/>
            <person name="O'Sullivan O."/>
            <person name="Ritari J."/>
            <person name="Douillard F.P."/>
            <person name="Paul Ross R."/>
            <person name="Yang R."/>
            <person name="Briner A.E."/>
            <person name="Felis G.E."/>
            <person name="de Vos W.M."/>
            <person name="Barrangou R."/>
            <person name="Klaenhammer T.R."/>
            <person name="Caufield P.W."/>
            <person name="Cui Y."/>
            <person name="Zhang H."/>
            <person name="O'Toole P.W."/>
        </authorList>
    </citation>
    <scope>NUCLEOTIDE SEQUENCE [LARGE SCALE GENOMIC DNA]</scope>
    <source>
        <strain evidence="9 10">ATCC 53295</strain>
    </source>
</reference>
<evidence type="ECO:0000256" key="2">
    <source>
        <dbReference type="ARBA" id="ARBA00022801"/>
    </source>
</evidence>
<dbReference type="OrthoDB" id="176168at2"/>
<dbReference type="InterPro" id="IPR048395">
    <property type="entry name" value="Glyco_hydro_31_C"/>
</dbReference>
<dbReference type="EMBL" id="AZCZ01000021">
    <property type="protein sequence ID" value="KRK36436.1"/>
    <property type="molecule type" value="Genomic_DNA"/>
</dbReference>
<dbReference type="Gene3D" id="2.60.40.1760">
    <property type="entry name" value="glycosyl hydrolase (family 31)"/>
    <property type="match status" value="1"/>
</dbReference>
<evidence type="ECO:0000259" key="5">
    <source>
        <dbReference type="Pfam" id="PF01055"/>
    </source>
</evidence>
<organism evidence="9 10">
    <name type="scientific">Levilactobacillus parabrevis ATCC 53295</name>
    <dbReference type="NCBI Taxonomy" id="1267003"/>
    <lineage>
        <taxon>Bacteria</taxon>
        <taxon>Bacillati</taxon>
        <taxon>Bacillota</taxon>
        <taxon>Bacilli</taxon>
        <taxon>Lactobacillales</taxon>
        <taxon>Lactobacillaceae</taxon>
        <taxon>Levilactobacillus</taxon>
    </lineage>
</organism>
<dbReference type="Pfam" id="PF21365">
    <property type="entry name" value="Glyco_hydro_31_3rd"/>
    <property type="match status" value="1"/>
</dbReference>
<dbReference type="CDD" id="cd14752">
    <property type="entry name" value="GH31_N"/>
    <property type="match status" value="1"/>
</dbReference>
<dbReference type="Gene3D" id="2.60.40.1180">
    <property type="entry name" value="Golgi alpha-mannosidase II"/>
    <property type="match status" value="2"/>
</dbReference>
<dbReference type="InterPro" id="IPR017853">
    <property type="entry name" value="GH"/>
</dbReference>
<dbReference type="SUPFAM" id="SSF74650">
    <property type="entry name" value="Galactose mutarotase-like"/>
    <property type="match status" value="1"/>
</dbReference>
<dbReference type="Pfam" id="PF17137">
    <property type="entry name" value="DUF5110"/>
    <property type="match status" value="1"/>
</dbReference>
<name>A0A0R1GY99_9LACO</name>
<gene>
    <name evidence="9" type="ORF">FD07_GL000817</name>
</gene>
<keyword evidence="10" id="KW-1185">Reference proteome</keyword>
<evidence type="ECO:0000259" key="7">
    <source>
        <dbReference type="Pfam" id="PF17137"/>
    </source>
</evidence>
<evidence type="ECO:0000313" key="10">
    <source>
        <dbReference type="Proteomes" id="UP000051176"/>
    </source>
</evidence>
<sequence>MTTLPKYTQTKQTVTLDYPQHPLQLTVVTPAIIRVFENRGDNGQSYAIEGNKEQPTNYTLTDAGDHYELKTSALTLKLDADRHVDAYDANGNALVTDYRGERQLLDKGIDKVHQRLVEAEGHSVTKSTVKSDTGYYEVVKALAPDEHLYGLGDKTGYLDKRGFEYDNWNVDNPAPQLENFPNLYKSIPVMLGLKNGHPYGLFFDNTYKSHFDMGKEDTHYYFYSAVQGNLDYYIIGGQTLKDVVTNYTYLTGRVPLPQKWTLGYQQSRWGYSASQAEVQTIVDGLKKYDLPCDAIHFDVDYMEGYRVFTWDKDKFEGDPKAFVAKLKQNGIKVIPIIDPGVKQDPNYHTYAEGLKQDYFVKTPDNKVYINKVWPGDSAFPDFGRPAVRKWWANNNKFLTDNGVGGVWIDMNEPATFEGNIPDDVVFSDQDTPSTHAKMHNVYGHNMAKATYEGLKSQQGRRPYVITRAAYAGTQKYSTVWTGDNRSIWPHIQMMIPQLCNLGLSGFSFVGTDIGGFASDTNAELLTRWIEAAIFSPLLRNHAAMGTRRQEPWAFGEPTLSIYRKYLKLRYRFIPYLYDLFAQESQTGLPVMRPLVLNYEDDPRTRDLNDEYMVGDDVLVAPVVQKSQTKRLVYLPAGKWIDFWNNREYTGNQDIVADAPLAKLPLFIKKDTLLPWGAPVSHISEEPDTTMTFKLFGNAGTYTHYQDDGLDFNYQNGEFNRYEITVKDGQVAVDLLHHGYDPAYQTITVDLPDSSVTLTYDRASDGYRLK</sequence>
<keyword evidence="2 4" id="KW-0378">Hydrolase</keyword>
<comment type="similarity">
    <text evidence="1 4">Belongs to the glycosyl hydrolase 31 family.</text>
</comment>
<evidence type="ECO:0000256" key="4">
    <source>
        <dbReference type="RuleBase" id="RU361185"/>
    </source>
</evidence>
<dbReference type="PATRIC" id="fig|1267003.4.peg.868"/>
<dbReference type="PANTHER" id="PTHR22762:SF166">
    <property type="entry name" value="ALPHA-GLUCOSIDASE"/>
    <property type="match status" value="1"/>
</dbReference>
<dbReference type="PROSITE" id="PS00129">
    <property type="entry name" value="GLYCOSYL_HYDROL_F31_1"/>
    <property type="match status" value="1"/>
</dbReference>
<proteinExistence type="inferred from homology"/>
<dbReference type="InterPro" id="IPR011013">
    <property type="entry name" value="Gal_mutarotase_sf_dom"/>
</dbReference>
<evidence type="ECO:0000256" key="3">
    <source>
        <dbReference type="ARBA" id="ARBA00023295"/>
    </source>
</evidence>
<dbReference type="InterPro" id="IPR025887">
    <property type="entry name" value="Glyco_hydro_31_N_dom"/>
</dbReference>
<evidence type="ECO:0000259" key="6">
    <source>
        <dbReference type="Pfam" id="PF13802"/>
    </source>
</evidence>
<dbReference type="GO" id="GO:0004553">
    <property type="term" value="F:hydrolase activity, hydrolyzing O-glycosyl compounds"/>
    <property type="evidence" value="ECO:0007669"/>
    <property type="project" value="InterPro"/>
</dbReference>
<dbReference type="InterPro" id="IPR013780">
    <property type="entry name" value="Glyco_hydro_b"/>
</dbReference>
<dbReference type="GO" id="GO:0005975">
    <property type="term" value="P:carbohydrate metabolic process"/>
    <property type="evidence" value="ECO:0007669"/>
    <property type="project" value="InterPro"/>
</dbReference>
<dbReference type="RefSeq" id="WP_020089593.1">
    <property type="nucleotide sequence ID" value="NZ_AZCZ01000021.1"/>
</dbReference>
<dbReference type="PANTHER" id="PTHR22762">
    <property type="entry name" value="ALPHA-GLUCOSIDASE"/>
    <property type="match status" value="1"/>
</dbReference>
<keyword evidence="3 4" id="KW-0326">Glycosidase</keyword>
<dbReference type="Pfam" id="PF13802">
    <property type="entry name" value="Gal_mutarotas_2"/>
    <property type="match status" value="1"/>
</dbReference>
<dbReference type="Pfam" id="PF01055">
    <property type="entry name" value="Glyco_hydro_31_2nd"/>
    <property type="match status" value="1"/>
</dbReference>
<feature type="domain" description="Glycoside hydrolase family 31 TIM barrel" evidence="5">
    <location>
        <begin position="255"/>
        <end position="579"/>
    </location>
</feature>
<dbReference type="SUPFAM" id="SSF51445">
    <property type="entry name" value="(Trans)glycosidases"/>
    <property type="match status" value="1"/>
</dbReference>
<protein>
    <submittedName>
        <fullName evidence="9">Glycosyl hydrolase, family 31</fullName>
    </submittedName>
</protein>
<dbReference type="GO" id="GO:0030246">
    <property type="term" value="F:carbohydrate binding"/>
    <property type="evidence" value="ECO:0007669"/>
    <property type="project" value="InterPro"/>
</dbReference>
<dbReference type="Gene3D" id="3.20.20.80">
    <property type="entry name" value="Glycosidases"/>
    <property type="match status" value="2"/>
</dbReference>
<feature type="domain" description="DUF5110" evidence="7">
    <location>
        <begin position="690"/>
        <end position="750"/>
    </location>
</feature>
<dbReference type="AlphaFoldDB" id="A0A0R1GY99"/>
<evidence type="ECO:0000313" key="9">
    <source>
        <dbReference type="EMBL" id="KRK36436.1"/>
    </source>
</evidence>
<dbReference type="CDD" id="cd06604">
    <property type="entry name" value="GH31_glucosidase_II_MalA"/>
    <property type="match status" value="1"/>
</dbReference>
<accession>A0A0R1GY99</accession>
<feature type="domain" description="Glycosyl hydrolase family 31 C-terminal" evidence="8">
    <location>
        <begin position="587"/>
        <end position="672"/>
    </location>
</feature>